<evidence type="ECO:0000256" key="4">
    <source>
        <dbReference type="SAM" id="SignalP"/>
    </source>
</evidence>
<dbReference type="PANTHER" id="PTHR24123:SF129">
    <property type="entry name" value="PROTEIN, PUTATIVE-RELATED"/>
    <property type="match status" value="1"/>
</dbReference>
<keyword evidence="4" id="KW-0732">Signal</keyword>
<keyword evidence="6" id="KW-1185">Reference proteome</keyword>
<dbReference type="STRING" id="579105.SAMN04488096_10578"/>
<feature type="repeat" description="ANK" evidence="3">
    <location>
        <begin position="440"/>
        <end position="473"/>
    </location>
</feature>
<accession>A0A1M6EGQ1</accession>
<dbReference type="Pfam" id="PF12796">
    <property type="entry name" value="Ank_2"/>
    <property type="match status" value="4"/>
</dbReference>
<name>A0A1M6EGQ1_9FLAO</name>
<feature type="repeat" description="ANK" evidence="3">
    <location>
        <begin position="192"/>
        <end position="224"/>
    </location>
</feature>
<dbReference type="InterPro" id="IPR002110">
    <property type="entry name" value="Ankyrin_rpt"/>
</dbReference>
<dbReference type="RefSeq" id="WP_073150289.1">
    <property type="nucleotide sequence ID" value="NZ_FQYY01000005.1"/>
</dbReference>
<feature type="repeat" description="ANK" evidence="3">
    <location>
        <begin position="297"/>
        <end position="329"/>
    </location>
</feature>
<dbReference type="AlphaFoldDB" id="A0A1M6EGQ1"/>
<dbReference type="EMBL" id="FQYY01000005">
    <property type="protein sequence ID" value="SHI84656.1"/>
    <property type="molecule type" value="Genomic_DNA"/>
</dbReference>
<keyword evidence="2 3" id="KW-0040">ANK repeat</keyword>
<feature type="chain" id="PRO_5012590300" evidence="4">
    <location>
        <begin position="20"/>
        <end position="499"/>
    </location>
</feature>
<dbReference type="InterPro" id="IPR051165">
    <property type="entry name" value="Multifunctional_ANK_Repeat"/>
</dbReference>
<evidence type="ECO:0000256" key="2">
    <source>
        <dbReference type="ARBA" id="ARBA00023043"/>
    </source>
</evidence>
<evidence type="ECO:0000256" key="1">
    <source>
        <dbReference type="ARBA" id="ARBA00022737"/>
    </source>
</evidence>
<dbReference type="Gene3D" id="1.25.40.20">
    <property type="entry name" value="Ankyrin repeat-containing domain"/>
    <property type="match status" value="3"/>
</dbReference>
<dbReference type="OrthoDB" id="2575953at2"/>
<evidence type="ECO:0000256" key="3">
    <source>
        <dbReference type="PROSITE-ProRule" id="PRU00023"/>
    </source>
</evidence>
<feature type="repeat" description="ANK" evidence="3">
    <location>
        <begin position="407"/>
        <end position="439"/>
    </location>
</feature>
<organism evidence="5 6">
    <name type="scientific">Mesonia phycicola</name>
    <dbReference type="NCBI Taxonomy" id="579105"/>
    <lineage>
        <taxon>Bacteria</taxon>
        <taxon>Pseudomonadati</taxon>
        <taxon>Bacteroidota</taxon>
        <taxon>Flavobacteriia</taxon>
        <taxon>Flavobacteriales</taxon>
        <taxon>Flavobacteriaceae</taxon>
        <taxon>Mesonia</taxon>
    </lineage>
</organism>
<evidence type="ECO:0000313" key="6">
    <source>
        <dbReference type="Proteomes" id="UP000184225"/>
    </source>
</evidence>
<evidence type="ECO:0000313" key="5">
    <source>
        <dbReference type="EMBL" id="SHI84656.1"/>
    </source>
</evidence>
<feature type="repeat" description="ANK" evidence="3">
    <location>
        <begin position="90"/>
        <end position="122"/>
    </location>
</feature>
<dbReference type="PANTHER" id="PTHR24123">
    <property type="entry name" value="ANKYRIN REPEAT-CONTAINING"/>
    <property type="match status" value="1"/>
</dbReference>
<reference evidence="5 6" key="1">
    <citation type="submission" date="2016-11" db="EMBL/GenBank/DDBJ databases">
        <authorList>
            <person name="Jaros S."/>
            <person name="Januszkiewicz K."/>
            <person name="Wedrychowicz H."/>
        </authorList>
    </citation>
    <scope>NUCLEOTIDE SEQUENCE [LARGE SCALE GENOMIC DNA]</scope>
    <source>
        <strain evidence="5 6">DSM 21425</strain>
    </source>
</reference>
<sequence>MKKLLVTFTLALFASGLFAQENVFLTRDFWGEKPSVEDVKVKIKEGNDPLEFNRSHFNGIANAILANAPTKTIEYLLSLENVDINLRTHDARTYLIWAAYSGNYPIVKYLVDHGADVNLKGSHGFGAITFAAYAGVEDKKIYDYLTKNGLSIDQEALNGATAILLIMQKLQDLSMINYFEKKGLDLHSKDEDGNGAFSYAAKGGNLEVMKALIKKGVDYKSKNKSGGNAILTASEGIRGATPKLETFKFLVEKGIEPNIVNKAGETPVILLSKNNKDASLIQFFLDKKVDANLANQEGNNALMNASAGNSLEIVKLLEENTKNINHQNNNGETALMIAVKSNSTDVVAYLIKEGAKLNLQDKDGNNLVYYWANSGKRGRNGKATPPSKETLKLLKENGLEIAKAQPNGNTLLHVAVQNNNLGLVQQAIKWGVDVNAKNKDGNTALLIAALNSKDEKILMYLVENGADKTITTDFEESAYDLVKENEVLSKNLDAFQFLK</sequence>
<dbReference type="SUPFAM" id="SSF48403">
    <property type="entry name" value="Ankyrin repeat"/>
    <property type="match status" value="1"/>
</dbReference>
<dbReference type="PROSITE" id="PS50297">
    <property type="entry name" value="ANK_REP_REGION"/>
    <property type="match status" value="5"/>
</dbReference>
<keyword evidence="1" id="KW-0677">Repeat</keyword>
<dbReference type="Proteomes" id="UP000184225">
    <property type="component" value="Unassembled WGS sequence"/>
</dbReference>
<dbReference type="SMART" id="SM00248">
    <property type="entry name" value="ANK"/>
    <property type="match status" value="10"/>
</dbReference>
<proteinExistence type="predicted"/>
<feature type="signal peptide" evidence="4">
    <location>
        <begin position="1"/>
        <end position="19"/>
    </location>
</feature>
<dbReference type="InterPro" id="IPR036770">
    <property type="entry name" value="Ankyrin_rpt-contain_sf"/>
</dbReference>
<feature type="repeat" description="ANK" evidence="3">
    <location>
        <begin position="330"/>
        <end position="362"/>
    </location>
</feature>
<protein>
    <submittedName>
        <fullName evidence="5">Ankyrin repeat</fullName>
    </submittedName>
</protein>
<dbReference type="PROSITE" id="PS50088">
    <property type="entry name" value="ANK_REPEAT"/>
    <property type="match status" value="6"/>
</dbReference>
<gene>
    <name evidence="5" type="ORF">SAMN04488096_10578</name>
</gene>